<dbReference type="GO" id="GO:0005886">
    <property type="term" value="C:plasma membrane"/>
    <property type="evidence" value="ECO:0007669"/>
    <property type="project" value="TreeGrafter"/>
</dbReference>
<protein>
    <recommendedName>
        <fullName evidence="1">GAF domain-containing protein</fullName>
    </recommendedName>
</protein>
<dbReference type="SMART" id="SM00065">
    <property type="entry name" value="GAF"/>
    <property type="match status" value="1"/>
</dbReference>
<dbReference type="PANTHER" id="PTHR45138:SF9">
    <property type="entry name" value="DIGUANYLATE CYCLASE DGCM-RELATED"/>
    <property type="match status" value="1"/>
</dbReference>
<dbReference type="InterPro" id="IPR050469">
    <property type="entry name" value="Diguanylate_Cyclase"/>
</dbReference>
<accession>A0A3B1BIY7</accession>
<dbReference type="InterPro" id="IPR036291">
    <property type="entry name" value="NAD(P)-bd_dom_sf"/>
</dbReference>
<dbReference type="InterPro" id="IPR029016">
    <property type="entry name" value="GAF-like_dom_sf"/>
</dbReference>
<dbReference type="InterPro" id="IPR029787">
    <property type="entry name" value="Nucleotide_cyclase"/>
</dbReference>
<proteinExistence type="predicted"/>
<dbReference type="GO" id="GO:0052621">
    <property type="term" value="F:diguanylate cyclase activity"/>
    <property type="evidence" value="ECO:0007669"/>
    <property type="project" value="TreeGrafter"/>
</dbReference>
<dbReference type="SUPFAM" id="SSF51735">
    <property type="entry name" value="NAD(P)-binding Rossmann-fold domains"/>
    <property type="match status" value="1"/>
</dbReference>
<dbReference type="InterPro" id="IPR043128">
    <property type="entry name" value="Rev_trsase/Diguanyl_cyclase"/>
</dbReference>
<dbReference type="InterPro" id="IPR000160">
    <property type="entry name" value="GGDEF_dom"/>
</dbReference>
<evidence type="ECO:0000313" key="2">
    <source>
        <dbReference type="EMBL" id="VAX16062.1"/>
    </source>
</evidence>
<dbReference type="SUPFAM" id="SSF55073">
    <property type="entry name" value="Nucleotide cyclase"/>
    <property type="match status" value="1"/>
</dbReference>
<dbReference type="EMBL" id="UOGA01000054">
    <property type="protein sequence ID" value="VAX16062.1"/>
    <property type="molecule type" value="Genomic_DNA"/>
</dbReference>
<dbReference type="Pfam" id="PF13185">
    <property type="entry name" value="GAF_2"/>
    <property type="match status" value="1"/>
</dbReference>
<dbReference type="NCBIfam" id="TIGR00254">
    <property type="entry name" value="GGDEF"/>
    <property type="match status" value="1"/>
</dbReference>
<dbReference type="InterPro" id="IPR003018">
    <property type="entry name" value="GAF"/>
</dbReference>
<name>A0A3B1BIY7_9ZZZZ</name>
<dbReference type="Gene3D" id="3.40.50.720">
    <property type="entry name" value="NAD(P)-binding Rossmann-like Domain"/>
    <property type="match status" value="1"/>
</dbReference>
<dbReference type="Pfam" id="PF00990">
    <property type="entry name" value="GGDEF"/>
    <property type="match status" value="1"/>
</dbReference>
<organism evidence="2">
    <name type="scientific">hydrothermal vent metagenome</name>
    <dbReference type="NCBI Taxonomy" id="652676"/>
    <lineage>
        <taxon>unclassified sequences</taxon>
        <taxon>metagenomes</taxon>
        <taxon>ecological metagenomes</taxon>
    </lineage>
</organism>
<dbReference type="Gene3D" id="3.30.450.40">
    <property type="match status" value="1"/>
</dbReference>
<evidence type="ECO:0000259" key="1">
    <source>
        <dbReference type="SMART" id="SM00065"/>
    </source>
</evidence>
<feature type="non-terminal residue" evidence="2">
    <location>
        <position position="341"/>
    </location>
</feature>
<dbReference type="PANTHER" id="PTHR45138">
    <property type="entry name" value="REGULATORY COMPONENTS OF SENSORY TRANSDUCTION SYSTEM"/>
    <property type="match status" value="1"/>
</dbReference>
<gene>
    <name evidence="2" type="ORF">MNBD_NITROSPINAE04-2413</name>
</gene>
<feature type="domain" description="GAF" evidence="1">
    <location>
        <begin position="142"/>
        <end position="290"/>
    </location>
</feature>
<dbReference type="SUPFAM" id="SSF55781">
    <property type="entry name" value="GAF domain-like"/>
    <property type="match status" value="1"/>
</dbReference>
<sequence>MGESNKKIILVGVIGAGEGASFLLEILKNNPEVRIAGLAYRSENRWAVMEAWSQGIALYSDFRKLIENDDIEMLVDVTGNPAVEDYLREGEKTKSQLLSPLGAMLLWRLLDEQRKMEQEMAKNLAEQEVLYSAGVMLASAANTKQTLDLIMESALSITGMTAGTLALYDEEKGIMQIKASVGLSKVGMPEHYEWELRPGGLTGHILSNSHPTVIADLKNERAFDTSRLEKIGVRSLIATPLKVSGKIVGILYVDDFSPREFSEREQNILSLLALQAAAAIDKAILLEKAEFMAVTDGLTKLYNHRYFVRTLEKEIRRAERYNYSISLCMIDVDYFKNYNDT</sequence>
<dbReference type="Gene3D" id="3.30.70.270">
    <property type="match status" value="1"/>
</dbReference>
<dbReference type="GO" id="GO:0043709">
    <property type="term" value="P:cell adhesion involved in single-species biofilm formation"/>
    <property type="evidence" value="ECO:0007669"/>
    <property type="project" value="TreeGrafter"/>
</dbReference>
<dbReference type="GO" id="GO:1902201">
    <property type="term" value="P:negative regulation of bacterial-type flagellum-dependent cell motility"/>
    <property type="evidence" value="ECO:0007669"/>
    <property type="project" value="TreeGrafter"/>
</dbReference>
<reference evidence="2" key="1">
    <citation type="submission" date="2018-06" db="EMBL/GenBank/DDBJ databases">
        <authorList>
            <person name="Zhirakovskaya E."/>
        </authorList>
    </citation>
    <scope>NUCLEOTIDE SEQUENCE</scope>
</reference>
<dbReference type="AlphaFoldDB" id="A0A3B1BIY7"/>